<evidence type="ECO:0008006" key="5">
    <source>
        <dbReference type="Google" id="ProtNLM"/>
    </source>
</evidence>
<feature type="compositionally biased region" description="Basic and acidic residues" evidence="2">
    <location>
        <begin position="190"/>
        <end position="203"/>
    </location>
</feature>
<evidence type="ECO:0000256" key="1">
    <source>
        <dbReference type="SAM" id="Coils"/>
    </source>
</evidence>
<dbReference type="EMBL" id="BJXJ01000029">
    <property type="protein sequence ID" value="GEM76677.1"/>
    <property type="molecule type" value="Genomic_DNA"/>
</dbReference>
<dbReference type="SUPFAM" id="SSF56112">
    <property type="entry name" value="Protein kinase-like (PK-like)"/>
    <property type="match status" value="1"/>
</dbReference>
<evidence type="ECO:0000313" key="3">
    <source>
        <dbReference type="EMBL" id="GEM76677.1"/>
    </source>
</evidence>
<proteinExistence type="predicted"/>
<feature type="region of interest" description="Disordered" evidence="2">
    <location>
        <begin position="187"/>
        <end position="241"/>
    </location>
</feature>
<dbReference type="OrthoDB" id="7069424at2"/>
<protein>
    <recommendedName>
        <fullName evidence="5">Protein kinase domain-containing protein</fullName>
    </recommendedName>
</protein>
<feature type="compositionally biased region" description="Basic and acidic residues" evidence="2">
    <location>
        <begin position="210"/>
        <end position="222"/>
    </location>
</feature>
<feature type="coiled-coil region" evidence="1">
    <location>
        <begin position="327"/>
        <end position="354"/>
    </location>
</feature>
<organism evidence="3 4">
    <name type="scientific">Vibrio sagamiensis NBRC 104589</name>
    <dbReference type="NCBI Taxonomy" id="1219064"/>
    <lineage>
        <taxon>Bacteria</taxon>
        <taxon>Pseudomonadati</taxon>
        <taxon>Pseudomonadota</taxon>
        <taxon>Gammaproteobacteria</taxon>
        <taxon>Vibrionales</taxon>
        <taxon>Vibrionaceae</taxon>
        <taxon>Vibrio</taxon>
    </lineage>
</organism>
<feature type="compositionally biased region" description="Polar residues" evidence="2">
    <location>
        <begin position="1"/>
        <end position="33"/>
    </location>
</feature>
<sequence length="1808" mass="202184">MLTPSNVTIQTGTSEPSSEPKNLLKSSKQNFSKSIRKVSRVGGDKDLPSLPTFARPKQNVATDVFQRLEAKIINCSDSQKKEDLERVLEWVSLAQISKNYEQMPFDEVFNTLADSSLGKERKQNISSEAFKLITEIKVREGKGNSKQKAMNNSAGSLALHFLQSFGQDLVRVKQEFVPDGSFLDSSEDTFFDKTDDTQPKDLARPSAPNKGEEVHPNLRKSEGTASPVAEDDKFAKSDSSQPRAETAILIGGAAAVAAGNAAEIPLLTEGIGVGAAVSRHRSPAALALVAGATMVGGGLYAAYKAADQYLRGDNDAESPDILDDVNSSQQEANLDRVSSELELIKENIDSYIEDLMTLQDGVPIVNKDIQDELWDIFSQLSDQDLEELERLTFEKELDDSEPLDENRVKRSVDSSRKNRKRDYEKIKEKFITRMTEKFQRDDLSAEKKKLFFISKLEPVQANLMELRAMRRRGQNMSMDRFKQLNLLRFRKRFLDDKLDKLSQADRAPHVPLEVGAVYRELLGFWHSESNDLTLVEDISEKLVLERIKLVAELSSLVTTSREGEREAERTQLNGKIALLDGLLVITNKIPRLLEARALDFDQSISQLQAFAKSLDGHNLDTVDFVAAMENFDSIIDAVSFSEKRVADKFDKDVDNLFGAKLGEMYRKKTPLYFERESVYQEMIDFKSGKLTDEDSQEQRNLASEIEVIAMKSLAGLSQDNAKMSDTATALYASSRLHDIKTAHNGIDAYLFKGIDIDKFLQSDLIYRYNEGAMSSKYDVISVADYMCSKAINHPITSRDNVIISWPDGIHYALREFIDQERDTIAKFDQFLNRQTGVEESRESLSHNLETPQKYFQTVLDRLAKGEEVKLTDKVSFRYSVRSLNMEWQTVAKHENPPITKTFSVADILAGKERRWRAENSTYNIRKPSGSISKGLLNRLENENVQDKFKDSLLKLKSDSKFKQQFYHYAESVLQLHSVNIQDSYVIKEAPMLLIYSAPEDGPKYSRHLAGGLSPEHSPIKVVSLLSNKAQRFSSLNDLKAKLKKDSQLNDWFKIHFDAEFAGDFDEMNISKQGGDYSYLFERTVEQYAHNMDALVLSSSEATLLEIFNALEEVSHILALPAMLMGPISGFLYGAAISAAPLLGKAAISDTQAERDKYLKEAAISIAMEVGFEVGGEIAGRLAGKAIESASSAFFKNKEMRNLASRSVELPREILESGHSRFNDELVQGFSETMDCSRPKRAIGAGGLCKLFRKTPSVNRSIDVVNNKSFREFVQRASEQNIDLGRVKTVDRSYRDPINEIGSGSICKVYRYDNEFVIKDYTGFIHLDDNQARSKLGRLHAARNTETAFNRLYGEGVAEVILHNGADPMKKEVSIKMKKIAGESLSSMIENGRPELADVVRKFKDEDIVGSLAEKLRINGIDHNDINLGNVLYDSQSGKFSLIDFDSSYIIPTVGEALPEGKVTTIKQNLERVFHDVDRALKKDNHSLLSGLDAGQGSKLAFETKKLPGASFLLARKAKRSLKKALPIAQSKLDNALTAMSNSMLEKEVKLAQDAFFGKGFFEDPASQQRLTNFLTDMRDDMSKISEVNFDISDAGSGSAVAALSKEDYLKFARDPNSKFLKVYKDSLSSYYKKMGESDSAVADVLVHEISHGKPQSLDFIYVGTQKQATGDVDIYELINLGNNKIKHESGPLGDSPVSDFAGGDLPNLKNVRDSKGIKNADSIAQYVSLLDKSRTNQGAFDMDIKKLRQVEMDTMEFSQRLEDSVEVSRAKRSIMEEQDTPDFSGMLIAVNRAGNQFDIYSRVEESGS</sequence>
<dbReference type="Gene3D" id="3.30.200.20">
    <property type="entry name" value="Phosphorylase Kinase, domain 1"/>
    <property type="match status" value="1"/>
</dbReference>
<dbReference type="RefSeq" id="WP_039981090.1">
    <property type="nucleotide sequence ID" value="NZ_BAOJ01000052.1"/>
</dbReference>
<gene>
    <name evidence="3" type="ORF">VSA01S_27890</name>
</gene>
<feature type="region of interest" description="Disordered" evidence="2">
    <location>
        <begin position="1"/>
        <end position="53"/>
    </location>
</feature>
<reference evidence="3 4" key="1">
    <citation type="submission" date="2019-07" db="EMBL/GenBank/DDBJ databases">
        <title>Whole genome shotgun sequence of Vibrio sagamiensis NBRC 104589.</title>
        <authorList>
            <person name="Hosoyama A."/>
            <person name="Uohara A."/>
            <person name="Ohji S."/>
            <person name="Ichikawa N."/>
        </authorList>
    </citation>
    <scope>NUCLEOTIDE SEQUENCE [LARGE SCALE GENOMIC DNA]</scope>
    <source>
        <strain evidence="3 4">NBRC 104589</strain>
    </source>
</reference>
<comment type="caution">
    <text evidence="3">The sequence shown here is derived from an EMBL/GenBank/DDBJ whole genome shotgun (WGS) entry which is preliminary data.</text>
</comment>
<dbReference type="InterPro" id="IPR011009">
    <property type="entry name" value="Kinase-like_dom_sf"/>
</dbReference>
<accession>A0A511QHL1</accession>
<keyword evidence="4" id="KW-1185">Reference proteome</keyword>
<evidence type="ECO:0000256" key="2">
    <source>
        <dbReference type="SAM" id="MobiDB-lite"/>
    </source>
</evidence>
<dbReference type="Proteomes" id="UP000321922">
    <property type="component" value="Unassembled WGS sequence"/>
</dbReference>
<name>A0A511QHL1_9VIBR</name>
<keyword evidence="1" id="KW-0175">Coiled coil</keyword>
<evidence type="ECO:0000313" key="4">
    <source>
        <dbReference type="Proteomes" id="UP000321922"/>
    </source>
</evidence>
<dbReference type="Gene3D" id="1.10.510.10">
    <property type="entry name" value="Transferase(Phosphotransferase) domain 1"/>
    <property type="match status" value="1"/>
</dbReference>